<evidence type="ECO:0000256" key="1">
    <source>
        <dbReference type="ARBA" id="ARBA00009049"/>
    </source>
</evidence>
<evidence type="ECO:0000313" key="5">
    <source>
        <dbReference type="EMBL" id="OQR92910.1"/>
    </source>
</evidence>
<dbReference type="GO" id="GO:0007186">
    <property type="term" value="P:G protein-coupled receptor signaling pathway"/>
    <property type="evidence" value="ECO:0007669"/>
    <property type="project" value="TreeGrafter"/>
</dbReference>
<dbReference type="GO" id="GO:0005737">
    <property type="term" value="C:cytoplasm"/>
    <property type="evidence" value="ECO:0007669"/>
    <property type="project" value="TreeGrafter"/>
</dbReference>
<evidence type="ECO:0000256" key="2">
    <source>
        <dbReference type="ARBA" id="ARBA00022658"/>
    </source>
</evidence>
<evidence type="ECO:0000313" key="6">
    <source>
        <dbReference type="Proteomes" id="UP000243579"/>
    </source>
</evidence>
<gene>
    <name evidence="5" type="ORF">ACHHYP_03075</name>
</gene>
<dbReference type="GO" id="GO:0005085">
    <property type="term" value="F:guanyl-nucleotide exchange factor activity"/>
    <property type="evidence" value="ECO:0007669"/>
    <property type="project" value="UniProtKB-KW"/>
</dbReference>
<keyword evidence="4" id="KW-0812">Transmembrane</keyword>
<dbReference type="Pfam" id="PF10165">
    <property type="entry name" value="Ric8"/>
    <property type="match status" value="2"/>
</dbReference>
<reference evidence="5 6" key="1">
    <citation type="journal article" date="2014" name="Genome Biol. Evol.">
        <title>The secreted proteins of Achlya hypogyna and Thraustotheca clavata identify the ancestral oomycete secretome and reveal gene acquisitions by horizontal gene transfer.</title>
        <authorList>
            <person name="Misner I."/>
            <person name="Blouin N."/>
            <person name="Leonard G."/>
            <person name="Richards T.A."/>
            <person name="Lane C.E."/>
        </authorList>
    </citation>
    <scope>NUCLEOTIDE SEQUENCE [LARGE SCALE GENOMIC DNA]</scope>
    <source>
        <strain evidence="5 6">ATCC 48635</strain>
    </source>
</reference>
<feature type="transmembrane region" description="Helical" evidence="4">
    <location>
        <begin position="278"/>
        <end position="296"/>
    </location>
</feature>
<evidence type="ECO:0000256" key="3">
    <source>
        <dbReference type="ARBA" id="ARBA00023186"/>
    </source>
</evidence>
<dbReference type="Proteomes" id="UP000243579">
    <property type="component" value="Unassembled WGS sequence"/>
</dbReference>
<dbReference type="PANTHER" id="PTHR12425:SF5">
    <property type="entry name" value="SYNEMBRYN"/>
    <property type="match status" value="1"/>
</dbReference>
<evidence type="ECO:0000256" key="4">
    <source>
        <dbReference type="SAM" id="Phobius"/>
    </source>
</evidence>
<dbReference type="OrthoDB" id="5585685at2759"/>
<dbReference type="InterPro" id="IPR019318">
    <property type="entry name" value="Gua_nucleotide_exch_fac_Ric8"/>
</dbReference>
<dbReference type="EMBL" id="JNBR01000435">
    <property type="protein sequence ID" value="OQR92910.1"/>
    <property type="molecule type" value="Genomic_DNA"/>
</dbReference>
<sequence>MDKIAATAVGSPTWVLAVESFAVANKDTAEFQGSHKGAAMCFKTPLHQIDVSLLTSKLAEASVAIYASLMATKIMMRERRDIDIVLTTEAFGVFLRFASRPFEVTTDIPTNAIQLEAIRCMVNSVYMRPDFVNQLLANKSYDAFFALSSTAQSVEFHTLLWKCILASFEQPLAVTAAITSLRVYATILPTAAYCITSPGFSQDAAQIALVVELVKAMFVIANHHKSAAVAADWPAVDDTMPLFIALLQLPNTAQVFDLKLQAVNCLMVLHHPAYIEHMVSHGASGALLAFLAYVLFKIRLEKTKKAQVATPLIIGLNLLASAHDGFRSECELSIFGSTVCSCIGEMTTGTESLPLAPEDKAGAISMAPPPSAKYSVQEGLVSFMTSLDTDLKRCASEFLFTLCHQNPLEFTQRTGMGNAVALLRTRGLV</sequence>
<keyword evidence="3" id="KW-0143">Chaperone</keyword>
<protein>
    <submittedName>
        <fullName evidence="5">Uncharacterized protein</fullName>
    </submittedName>
</protein>
<keyword evidence="4" id="KW-1133">Transmembrane helix</keyword>
<dbReference type="PANTHER" id="PTHR12425">
    <property type="entry name" value="SYNEMBRYN"/>
    <property type="match status" value="1"/>
</dbReference>
<proteinExistence type="inferred from homology"/>
<keyword evidence="4" id="KW-0472">Membrane</keyword>
<comment type="caution">
    <text evidence="5">The sequence shown here is derived from an EMBL/GenBank/DDBJ whole genome shotgun (WGS) entry which is preliminary data.</text>
</comment>
<organism evidence="5 6">
    <name type="scientific">Achlya hypogyna</name>
    <name type="common">Oomycete</name>
    <name type="synonym">Protoachlya hypogyna</name>
    <dbReference type="NCBI Taxonomy" id="1202772"/>
    <lineage>
        <taxon>Eukaryota</taxon>
        <taxon>Sar</taxon>
        <taxon>Stramenopiles</taxon>
        <taxon>Oomycota</taxon>
        <taxon>Saprolegniomycetes</taxon>
        <taxon>Saprolegniales</taxon>
        <taxon>Achlyaceae</taxon>
        <taxon>Achlya</taxon>
    </lineage>
</organism>
<dbReference type="AlphaFoldDB" id="A0A1V9Z4Z8"/>
<comment type="similarity">
    <text evidence="1">Belongs to the synembryn family.</text>
</comment>
<name>A0A1V9Z4Z8_ACHHY</name>
<accession>A0A1V9Z4Z8</accession>
<dbReference type="STRING" id="1202772.A0A1V9Z4Z8"/>
<dbReference type="GO" id="GO:0001965">
    <property type="term" value="F:G-protein alpha-subunit binding"/>
    <property type="evidence" value="ECO:0007669"/>
    <property type="project" value="TreeGrafter"/>
</dbReference>
<keyword evidence="2" id="KW-0344">Guanine-nucleotide releasing factor</keyword>
<keyword evidence="6" id="KW-1185">Reference proteome</keyword>